<dbReference type="AlphaFoldDB" id="A0A7M5WRK1"/>
<dbReference type="PANTHER" id="PTHR46641:SF2">
    <property type="entry name" value="FMRFAMIDE RECEPTOR"/>
    <property type="match status" value="1"/>
</dbReference>
<protein>
    <recommendedName>
        <fullName evidence="4">G-protein coupled receptors family 1 profile domain-containing protein</fullName>
    </recommendedName>
</protein>
<evidence type="ECO:0000313" key="3">
    <source>
        <dbReference type="Proteomes" id="UP000594262"/>
    </source>
</evidence>
<feature type="transmembrane region" description="Helical" evidence="1">
    <location>
        <begin position="172"/>
        <end position="193"/>
    </location>
</feature>
<name>A0A7M5WRK1_9CNID</name>
<feature type="transmembrane region" description="Helical" evidence="1">
    <location>
        <begin position="128"/>
        <end position="151"/>
    </location>
</feature>
<sequence length="426" mass="49233">MDENSKSTDTYNIYQNISHSAHARYTGQCFTPIQWTDDTHHRPSYNLHRISSIFIGIPLFIIGIITDIVCTTLWKRLMNRARNRNITCGIYLNTIAIIDIGTLLGFLTCDILVYANPNILQNHTYNQYYAIIGYPSYTFFMFLNFWLIAGVDACRLTMVLYPIKLRQSETRITNIAISLIITVMFAVNIPNFFAYGASYTANGIPCRWLTALSLTESFKNYIFGFQCVFLTVVPWFVILLVNISMNIYQSTVPDYIPKSKQKAVEMGQLLRAMSIYFITIIFCQCLVQCFFLRTHQTSDQWERVDSVFAFAKLGVIIYSSTKFFLFVTVSKTFRKAFLHMFSNPRTVYALVVARKERHNRSNKERIRNTLKQKTRFFGRSVNAVGSLPVNSVPMKYLTTTEHSETFPASSYIVRNLQENIRIELNS</sequence>
<evidence type="ECO:0000256" key="1">
    <source>
        <dbReference type="SAM" id="Phobius"/>
    </source>
</evidence>
<dbReference type="EnsemblMetazoa" id="CLYHEMT006362.1">
    <property type="protein sequence ID" value="CLYHEMP006362.1"/>
    <property type="gene ID" value="CLYHEMG006362"/>
</dbReference>
<evidence type="ECO:0000313" key="2">
    <source>
        <dbReference type="EnsemblMetazoa" id="CLYHEMP006362.1"/>
    </source>
</evidence>
<keyword evidence="1" id="KW-0812">Transmembrane</keyword>
<keyword evidence="1" id="KW-0472">Membrane</keyword>
<feature type="transmembrane region" description="Helical" evidence="1">
    <location>
        <begin position="269"/>
        <end position="294"/>
    </location>
</feature>
<accession>A0A7M5WRK1</accession>
<keyword evidence="1" id="KW-1133">Transmembrane helix</keyword>
<dbReference type="Proteomes" id="UP000594262">
    <property type="component" value="Unplaced"/>
</dbReference>
<dbReference type="RefSeq" id="XP_066920869.1">
    <property type="nucleotide sequence ID" value="XM_067064768.1"/>
</dbReference>
<reference evidence="2" key="1">
    <citation type="submission" date="2021-01" db="UniProtKB">
        <authorList>
            <consortium name="EnsemblMetazoa"/>
        </authorList>
    </citation>
    <scope>IDENTIFICATION</scope>
</reference>
<dbReference type="InterPro" id="IPR052954">
    <property type="entry name" value="GPCR-Ligand_Int"/>
</dbReference>
<dbReference type="Gene3D" id="1.20.1070.10">
    <property type="entry name" value="Rhodopsin 7-helix transmembrane proteins"/>
    <property type="match status" value="1"/>
</dbReference>
<feature type="transmembrane region" description="Helical" evidence="1">
    <location>
        <begin position="306"/>
        <end position="329"/>
    </location>
</feature>
<proteinExistence type="predicted"/>
<feature type="transmembrane region" description="Helical" evidence="1">
    <location>
        <begin position="86"/>
        <end position="108"/>
    </location>
</feature>
<evidence type="ECO:0008006" key="4">
    <source>
        <dbReference type="Google" id="ProtNLM"/>
    </source>
</evidence>
<feature type="transmembrane region" description="Helical" evidence="1">
    <location>
        <begin position="221"/>
        <end position="248"/>
    </location>
</feature>
<dbReference type="GeneID" id="136808233"/>
<keyword evidence="3" id="KW-1185">Reference proteome</keyword>
<organism evidence="2 3">
    <name type="scientific">Clytia hemisphaerica</name>
    <dbReference type="NCBI Taxonomy" id="252671"/>
    <lineage>
        <taxon>Eukaryota</taxon>
        <taxon>Metazoa</taxon>
        <taxon>Cnidaria</taxon>
        <taxon>Hydrozoa</taxon>
        <taxon>Hydroidolina</taxon>
        <taxon>Leptothecata</taxon>
        <taxon>Obeliida</taxon>
        <taxon>Clytiidae</taxon>
        <taxon>Clytia</taxon>
    </lineage>
</organism>
<dbReference type="PANTHER" id="PTHR46641">
    <property type="entry name" value="FMRFAMIDE RECEPTOR-RELATED"/>
    <property type="match status" value="1"/>
</dbReference>
<dbReference type="SUPFAM" id="SSF81321">
    <property type="entry name" value="Family A G protein-coupled receptor-like"/>
    <property type="match status" value="1"/>
</dbReference>
<feature type="transmembrane region" description="Helical" evidence="1">
    <location>
        <begin position="53"/>
        <end position="74"/>
    </location>
</feature>